<dbReference type="Gene3D" id="3.30.420.40">
    <property type="match status" value="2"/>
</dbReference>
<gene>
    <name evidence="4" type="ORF">Cvel_26736</name>
</gene>
<comment type="similarity">
    <text evidence="2">Belongs to the actin family.</text>
</comment>
<dbReference type="VEuPathDB" id="CryptoDB:Cvel_26736"/>
<dbReference type="Gene3D" id="3.90.640.10">
    <property type="entry name" value="Actin, Chain A, domain 4"/>
    <property type="match status" value="1"/>
</dbReference>
<reference evidence="4" key="1">
    <citation type="submission" date="2014-11" db="EMBL/GenBank/DDBJ databases">
        <authorList>
            <person name="Otto D Thomas"/>
            <person name="Naeem Raeece"/>
        </authorList>
    </citation>
    <scope>NUCLEOTIDE SEQUENCE</scope>
</reference>
<keyword evidence="3" id="KW-0732">Signal</keyword>
<dbReference type="PhylomeDB" id="A0A0G4HET6"/>
<dbReference type="SUPFAM" id="SSF53067">
    <property type="entry name" value="Actin-like ATPase domain"/>
    <property type="match status" value="2"/>
</dbReference>
<evidence type="ECO:0000256" key="1">
    <source>
        <dbReference type="ARBA" id="ARBA00049360"/>
    </source>
</evidence>
<dbReference type="EMBL" id="CDMZ01002448">
    <property type="protein sequence ID" value="CEM42422.1"/>
    <property type="molecule type" value="Genomic_DNA"/>
</dbReference>
<dbReference type="InterPro" id="IPR043129">
    <property type="entry name" value="ATPase_NBD"/>
</dbReference>
<dbReference type="Pfam" id="PF00022">
    <property type="entry name" value="Actin"/>
    <property type="match status" value="1"/>
</dbReference>
<evidence type="ECO:0000256" key="2">
    <source>
        <dbReference type="RuleBase" id="RU000487"/>
    </source>
</evidence>
<accession>A0A0G4HET6</accession>
<comment type="catalytic activity">
    <reaction evidence="1">
        <text>ATP + H2O = ADP + phosphate + H(+)</text>
        <dbReference type="Rhea" id="RHEA:13065"/>
        <dbReference type="ChEBI" id="CHEBI:15377"/>
        <dbReference type="ChEBI" id="CHEBI:15378"/>
        <dbReference type="ChEBI" id="CHEBI:30616"/>
        <dbReference type="ChEBI" id="CHEBI:43474"/>
        <dbReference type="ChEBI" id="CHEBI:456216"/>
    </reaction>
</comment>
<proteinExistence type="inferred from homology"/>
<protein>
    <submittedName>
        <fullName evidence="4">Uncharacterized protein</fullName>
    </submittedName>
</protein>
<dbReference type="SMART" id="SM00268">
    <property type="entry name" value="ACTIN"/>
    <property type="match status" value="1"/>
</dbReference>
<dbReference type="PANTHER" id="PTHR11937">
    <property type="entry name" value="ACTIN"/>
    <property type="match status" value="1"/>
</dbReference>
<dbReference type="AlphaFoldDB" id="A0A0G4HET6"/>
<dbReference type="PRINTS" id="PR00190">
    <property type="entry name" value="ACTIN"/>
</dbReference>
<sequence length="461" mass="50160">MEPVATTHPRICLRLLALLVLAGAVSRASGITAARKTPSPVTALNENLDTRASPAIVLDMGDGVSIVGVVGKSEAKTVFPSVVGLGGEKGGVVAVGQEALDKAKELKLVYPIKDHAVVDWDLWTVLVQHGCDLLRVAPEEHSMLVTDTPPFASNESRGEMAEIVLKRLNAPTFFVASRATLALIHSSESVGIRHGDYLLTDQTAEVLVADENGIVVTPIVKGKTVPEGVLKTDIRESDITNLMLTYLEQDGVAQFDATPQEEKKVALDIEEKLGYVALDYEDELEKKGSVKVDYELPDGNVIHVGSERFRAPEALFKPNLLGKESSEALNGQQLDGIQPRALNGGQLDGIHKLTYESIMKCDVDIRRDLYRNVQMSGGTVMFKGIDDRVSRELETLLIQGDHEDVDRDSIGVKIVTSPESRDTVFIGGSILSSLSTFEEMWIKKDEYDQAGPSIVFKKCIM</sequence>
<name>A0A0G4HET6_9ALVE</name>
<evidence type="ECO:0000313" key="4">
    <source>
        <dbReference type="EMBL" id="CEM42422.1"/>
    </source>
</evidence>
<dbReference type="InterPro" id="IPR004000">
    <property type="entry name" value="Actin"/>
</dbReference>
<organism evidence="4">
    <name type="scientific">Chromera velia CCMP2878</name>
    <dbReference type="NCBI Taxonomy" id="1169474"/>
    <lineage>
        <taxon>Eukaryota</taxon>
        <taxon>Sar</taxon>
        <taxon>Alveolata</taxon>
        <taxon>Colpodellida</taxon>
        <taxon>Chromeraceae</taxon>
        <taxon>Chromera</taxon>
    </lineage>
</organism>
<feature type="signal peptide" evidence="3">
    <location>
        <begin position="1"/>
        <end position="30"/>
    </location>
</feature>
<feature type="chain" id="PRO_5005191902" evidence="3">
    <location>
        <begin position="31"/>
        <end position="461"/>
    </location>
</feature>
<evidence type="ECO:0000256" key="3">
    <source>
        <dbReference type="SAM" id="SignalP"/>
    </source>
</evidence>